<dbReference type="EMBL" id="JAVDRF010000004">
    <property type="protein sequence ID" value="MDR6536647.1"/>
    <property type="molecule type" value="Genomic_DNA"/>
</dbReference>
<feature type="domain" description="HTH gntR-type" evidence="4">
    <location>
        <begin position="16"/>
        <end position="83"/>
    </location>
</feature>
<comment type="caution">
    <text evidence="5">The sequence shown here is derived from an EMBL/GenBank/DDBJ whole genome shotgun (WGS) entry which is preliminary data.</text>
</comment>
<dbReference type="InterPro" id="IPR000524">
    <property type="entry name" value="Tscrpt_reg_HTH_GntR"/>
</dbReference>
<organism evidence="5 6">
    <name type="scientific">Variovorax soli</name>
    <dbReference type="NCBI Taxonomy" id="376815"/>
    <lineage>
        <taxon>Bacteria</taxon>
        <taxon>Pseudomonadati</taxon>
        <taxon>Pseudomonadota</taxon>
        <taxon>Betaproteobacteria</taxon>
        <taxon>Burkholderiales</taxon>
        <taxon>Comamonadaceae</taxon>
        <taxon>Variovorax</taxon>
    </lineage>
</organism>
<evidence type="ECO:0000313" key="5">
    <source>
        <dbReference type="EMBL" id="MDR6536647.1"/>
    </source>
</evidence>
<dbReference type="Gene3D" id="1.20.120.530">
    <property type="entry name" value="GntR ligand-binding domain-like"/>
    <property type="match status" value="1"/>
</dbReference>
<dbReference type="CDD" id="cd07377">
    <property type="entry name" value="WHTH_GntR"/>
    <property type="match status" value="1"/>
</dbReference>
<dbReference type="SUPFAM" id="SSF48008">
    <property type="entry name" value="GntR ligand-binding domain-like"/>
    <property type="match status" value="1"/>
</dbReference>
<dbReference type="InterPro" id="IPR011711">
    <property type="entry name" value="GntR_C"/>
</dbReference>
<dbReference type="GO" id="GO:0003677">
    <property type="term" value="F:DNA binding"/>
    <property type="evidence" value="ECO:0007669"/>
    <property type="project" value="UniProtKB-KW"/>
</dbReference>
<name>A0ABU1NEC7_9BURK</name>
<dbReference type="InterPro" id="IPR036388">
    <property type="entry name" value="WH-like_DNA-bd_sf"/>
</dbReference>
<proteinExistence type="predicted"/>
<dbReference type="InterPro" id="IPR036390">
    <property type="entry name" value="WH_DNA-bd_sf"/>
</dbReference>
<evidence type="ECO:0000256" key="2">
    <source>
        <dbReference type="ARBA" id="ARBA00023125"/>
    </source>
</evidence>
<dbReference type="PANTHER" id="PTHR43537:SF45">
    <property type="entry name" value="GNTR FAMILY REGULATORY PROTEIN"/>
    <property type="match status" value="1"/>
</dbReference>
<keyword evidence="3" id="KW-0804">Transcription</keyword>
<evidence type="ECO:0000256" key="1">
    <source>
        <dbReference type="ARBA" id="ARBA00023015"/>
    </source>
</evidence>
<evidence type="ECO:0000313" key="6">
    <source>
        <dbReference type="Proteomes" id="UP001184230"/>
    </source>
</evidence>
<dbReference type="Pfam" id="PF07729">
    <property type="entry name" value="FCD"/>
    <property type="match status" value="1"/>
</dbReference>
<sequence>MTMPSAKARTKRETPTLSAEQVCDKIRSAILAGELRPGDKLTEQDLAEEYFVSRTPVREAIRQLEVERLVSRTRFVGVTVAQLKPSEIIELLDIREVLEGLVARRAANEIQPAQRTRLRKTFDQMAKSAKDGDVTRYLDAALAFRRILAECSRSETLIEYVMAIENRLRLMGNRTALIPGRMQAAIVEHKKLLQAIEAGDSEAAEQLNRERIQHIRADVERSFSFSIL</sequence>
<reference evidence="5 6" key="1">
    <citation type="submission" date="2023-07" db="EMBL/GenBank/DDBJ databases">
        <title>Sorghum-associated microbial communities from plants grown in Nebraska, USA.</title>
        <authorList>
            <person name="Schachtman D."/>
        </authorList>
    </citation>
    <scope>NUCLEOTIDE SEQUENCE [LARGE SCALE GENOMIC DNA]</scope>
    <source>
        <strain evidence="5 6">DS1781</strain>
    </source>
</reference>
<keyword evidence="6" id="KW-1185">Reference proteome</keyword>
<dbReference type="SUPFAM" id="SSF46785">
    <property type="entry name" value="Winged helix' DNA-binding domain"/>
    <property type="match status" value="1"/>
</dbReference>
<dbReference type="SMART" id="SM00345">
    <property type="entry name" value="HTH_GNTR"/>
    <property type="match status" value="1"/>
</dbReference>
<dbReference type="InterPro" id="IPR008920">
    <property type="entry name" value="TF_FadR/GntR_C"/>
</dbReference>
<keyword evidence="1" id="KW-0805">Transcription regulation</keyword>
<protein>
    <submittedName>
        <fullName evidence="5">DNA-binding GntR family transcriptional regulator</fullName>
    </submittedName>
</protein>
<gene>
    <name evidence="5" type="ORF">J2739_002420</name>
</gene>
<accession>A0ABU1NEC7</accession>
<dbReference type="SMART" id="SM00895">
    <property type="entry name" value="FCD"/>
    <property type="match status" value="1"/>
</dbReference>
<dbReference type="Pfam" id="PF00392">
    <property type="entry name" value="GntR"/>
    <property type="match status" value="1"/>
</dbReference>
<evidence type="ECO:0000259" key="4">
    <source>
        <dbReference type="PROSITE" id="PS50949"/>
    </source>
</evidence>
<dbReference type="Proteomes" id="UP001184230">
    <property type="component" value="Unassembled WGS sequence"/>
</dbReference>
<dbReference type="PANTHER" id="PTHR43537">
    <property type="entry name" value="TRANSCRIPTIONAL REGULATOR, GNTR FAMILY"/>
    <property type="match status" value="1"/>
</dbReference>
<keyword evidence="2 5" id="KW-0238">DNA-binding</keyword>
<evidence type="ECO:0000256" key="3">
    <source>
        <dbReference type="ARBA" id="ARBA00023163"/>
    </source>
</evidence>
<dbReference type="PROSITE" id="PS50949">
    <property type="entry name" value="HTH_GNTR"/>
    <property type="match status" value="1"/>
</dbReference>
<dbReference type="Gene3D" id="1.10.10.10">
    <property type="entry name" value="Winged helix-like DNA-binding domain superfamily/Winged helix DNA-binding domain"/>
    <property type="match status" value="1"/>
</dbReference>
<dbReference type="PRINTS" id="PR00035">
    <property type="entry name" value="HTHGNTR"/>
</dbReference>